<proteinExistence type="predicted"/>
<dbReference type="RefSeq" id="WP_070164715.1">
    <property type="nucleotide sequence ID" value="NZ_CP118259.1"/>
</dbReference>
<accession>A0ABD6GEU5</accession>
<protein>
    <submittedName>
        <fullName evidence="1">Uncharacterized protein</fullName>
    </submittedName>
</protein>
<gene>
    <name evidence="1" type="ORF">BBI04_006180</name>
</gene>
<sequence>MSIEHFLSNDWLNNDWEAWALERAHRIMVQEGANLVNAAQWLDKKQTVKTSQQLRDAIQQSLIEALALRASQSAISSVHLSGVALNSPLSNMAEH</sequence>
<dbReference type="AlphaFoldDB" id="A0ABD6GEU5"/>
<organism evidence="1 2">
    <name type="scientific">Agrobacterium vitis</name>
    <name type="common">Rhizobium vitis</name>
    <dbReference type="NCBI Taxonomy" id="373"/>
    <lineage>
        <taxon>Bacteria</taxon>
        <taxon>Pseudomonadati</taxon>
        <taxon>Pseudomonadota</taxon>
        <taxon>Alphaproteobacteria</taxon>
        <taxon>Hyphomicrobiales</taxon>
        <taxon>Rhizobiaceae</taxon>
        <taxon>Rhizobium/Agrobacterium group</taxon>
        <taxon>Agrobacterium</taxon>
    </lineage>
</organism>
<dbReference type="Proteomes" id="UP000175993">
    <property type="component" value="Unassembled WGS sequence"/>
</dbReference>
<name>A0ABD6GEU5_AGRVI</name>
<reference evidence="1 2" key="1">
    <citation type="submission" date="2019-11" db="EMBL/GenBank/DDBJ databases">
        <title>Whole-genome sequencing of Allorhizobium vitis.</title>
        <authorList>
            <person name="Gan H.M."/>
            <person name="Savka M.A."/>
        </authorList>
    </citation>
    <scope>NUCLEOTIDE SEQUENCE [LARGE SCALE GENOMIC DNA]</scope>
    <source>
        <strain evidence="1 2">AB4</strain>
    </source>
</reference>
<dbReference type="EMBL" id="MBEV02000003">
    <property type="protein sequence ID" value="MUP04402.1"/>
    <property type="molecule type" value="Genomic_DNA"/>
</dbReference>
<evidence type="ECO:0000313" key="2">
    <source>
        <dbReference type="Proteomes" id="UP000175993"/>
    </source>
</evidence>
<evidence type="ECO:0000313" key="1">
    <source>
        <dbReference type="EMBL" id="MUP04402.1"/>
    </source>
</evidence>
<comment type="caution">
    <text evidence="1">The sequence shown here is derived from an EMBL/GenBank/DDBJ whole genome shotgun (WGS) entry which is preliminary data.</text>
</comment>